<proteinExistence type="predicted"/>
<gene>
    <name evidence="2" type="ORF">FHU39_002062</name>
</gene>
<dbReference type="AlphaFoldDB" id="A0A839N2X6"/>
<evidence type="ECO:0000313" key="2">
    <source>
        <dbReference type="EMBL" id="MBB2892078.1"/>
    </source>
</evidence>
<feature type="region of interest" description="Disordered" evidence="1">
    <location>
        <begin position="1"/>
        <end position="41"/>
    </location>
</feature>
<organism evidence="2 3">
    <name type="scientific">Flexivirga oryzae</name>
    <dbReference type="NCBI Taxonomy" id="1794944"/>
    <lineage>
        <taxon>Bacteria</taxon>
        <taxon>Bacillati</taxon>
        <taxon>Actinomycetota</taxon>
        <taxon>Actinomycetes</taxon>
        <taxon>Micrococcales</taxon>
        <taxon>Dermacoccaceae</taxon>
        <taxon>Flexivirga</taxon>
    </lineage>
</organism>
<dbReference type="EMBL" id="JACHVQ010000001">
    <property type="protein sequence ID" value="MBB2892078.1"/>
    <property type="molecule type" value="Genomic_DNA"/>
</dbReference>
<keyword evidence="3" id="KW-1185">Reference proteome</keyword>
<protein>
    <submittedName>
        <fullName evidence="2">Uncharacterized protein</fullName>
    </submittedName>
</protein>
<dbReference type="Proteomes" id="UP000559182">
    <property type="component" value="Unassembled WGS sequence"/>
</dbReference>
<accession>A0A839N2X6</accession>
<comment type="caution">
    <text evidence="2">The sequence shown here is derived from an EMBL/GenBank/DDBJ whole genome shotgun (WGS) entry which is preliminary data.</text>
</comment>
<evidence type="ECO:0000256" key="1">
    <source>
        <dbReference type="SAM" id="MobiDB-lite"/>
    </source>
</evidence>
<reference evidence="2 3" key="1">
    <citation type="submission" date="2020-08" db="EMBL/GenBank/DDBJ databases">
        <title>Sequencing the genomes of 1000 actinobacteria strains.</title>
        <authorList>
            <person name="Klenk H.-P."/>
        </authorList>
    </citation>
    <scope>NUCLEOTIDE SEQUENCE [LARGE SCALE GENOMIC DNA]</scope>
    <source>
        <strain evidence="2 3">DSM 105369</strain>
    </source>
</reference>
<dbReference type="RefSeq" id="WP_281379594.1">
    <property type="nucleotide sequence ID" value="NZ_JACHVQ010000001.1"/>
</dbReference>
<name>A0A839N2X6_9MICO</name>
<sequence>MSIPDPTSPDPRTHTANAAEAPTGLRKASIGGQRQKRARKL</sequence>
<evidence type="ECO:0000313" key="3">
    <source>
        <dbReference type="Proteomes" id="UP000559182"/>
    </source>
</evidence>